<evidence type="ECO:0000313" key="1">
    <source>
        <dbReference type="Proteomes" id="UP000887565"/>
    </source>
</evidence>
<dbReference type="Proteomes" id="UP000887565">
    <property type="component" value="Unplaced"/>
</dbReference>
<protein>
    <submittedName>
        <fullName evidence="2">Uncharacterized protein</fullName>
    </submittedName>
</protein>
<accession>A0A915LCW3</accession>
<reference evidence="2" key="1">
    <citation type="submission" date="2022-11" db="UniProtKB">
        <authorList>
            <consortium name="WormBaseParasite"/>
        </authorList>
    </citation>
    <scope>IDENTIFICATION</scope>
</reference>
<evidence type="ECO:0000313" key="2">
    <source>
        <dbReference type="WBParaSite" id="nRc.2.0.1.t47661-RA"/>
    </source>
</evidence>
<dbReference type="AlphaFoldDB" id="A0A915LCW3"/>
<proteinExistence type="predicted"/>
<sequence>MECENLETELNGIINDRMEIPEAEQSSLQAKEPDLTNCLLTDWENNQNLENCVSASPIPFETEVEIDNPKDEVALLALNSS</sequence>
<organism evidence="1 2">
    <name type="scientific">Romanomermis culicivorax</name>
    <name type="common">Nematode worm</name>
    <dbReference type="NCBI Taxonomy" id="13658"/>
    <lineage>
        <taxon>Eukaryota</taxon>
        <taxon>Metazoa</taxon>
        <taxon>Ecdysozoa</taxon>
        <taxon>Nematoda</taxon>
        <taxon>Enoplea</taxon>
        <taxon>Dorylaimia</taxon>
        <taxon>Mermithida</taxon>
        <taxon>Mermithoidea</taxon>
        <taxon>Mermithidae</taxon>
        <taxon>Romanomermis</taxon>
    </lineage>
</organism>
<dbReference type="WBParaSite" id="nRc.2.0.1.t47661-RA">
    <property type="protein sequence ID" value="nRc.2.0.1.t47661-RA"/>
    <property type="gene ID" value="nRc.2.0.1.g47661"/>
</dbReference>
<name>A0A915LCW3_ROMCU</name>
<keyword evidence="1" id="KW-1185">Reference proteome</keyword>